<dbReference type="PANTHER" id="PTHR43224">
    <property type="entry name" value="AMIDINOTRANSFERASE"/>
    <property type="match status" value="1"/>
</dbReference>
<dbReference type="OrthoDB" id="9788268at2"/>
<organism evidence="1 2">
    <name type="scientific">Aquimonas voraii</name>
    <dbReference type="NCBI Taxonomy" id="265719"/>
    <lineage>
        <taxon>Bacteria</taxon>
        <taxon>Pseudomonadati</taxon>
        <taxon>Pseudomonadota</taxon>
        <taxon>Gammaproteobacteria</taxon>
        <taxon>Lysobacterales</taxon>
        <taxon>Lysobacteraceae</taxon>
        <taxon>Aquimonas</taxon>
    </lineage>
</organism>
<dbReference type="Pfam" id="PF19420">
    <property type="entry name" value="DDAH_eukar"/>
    <property type="match status" value="1"/>
</dbReference>
<evidence type="ECO:0000313" key="1">
    <source>
        <dbReference type="EMBL" id="SDD83076.1"/>
    </source>
</evidence>
<keyword evidence="2" id="KW-1185">Reference proteome</keyword>
<dbReference type="PANTHER" id="PTHR43224:SF1">
    <property type="entry name" value="AMIDINOTRANSFERASE"/>
    <property type="match status" value="1"/>
</dbReference>
<dbReference type="AlphaFoldDB" id="A0A1G6Y0B6"/>
<evidence type="ECO:0008006" key="3">
    <source>
        <dbReference type="Google" id="ProtNLM"/>
    </source>
</evidence>
<gene>
    <name evidence="1" type="ORF">SAMN04488509_10832</name>
</gene>
<protein>
    <recommendedName>
        <fullName evidence="3">N-Dimethylarginine dimethylaminohydrolase</fullName>
    </recommendedName>
</protein>
<dbReference type="Gene3D" id="3.75.10.10">
    <property type="entry name" value="L-arginine/glycine Amidinotransferase, Chain A"/>
    <property type="match status" value="1"/>
</dbReference>
<dbReference type="Proteomes" id="UP000199603">
    <property type="component" value="Unassembled WGS sequence"/>
</dbReference>
<reference evidence="1 2" key="1">
    <citation type="submission" date="2016-10" db="EMBL/GenBank/DDBJ databases">
        <authorList>
            <person name="de Groot N.N."/>
        </authorList>
    </citation>
    <scope>NUCLEOTIDE SEQUENCE [LARGE SCALE GENOMIC DNA]</scope>
    <source>
        <strain evidence="1 2">DSM 16957</strain>
    </source>
</reference>
<dbReference type="STRING" id="265719.SAMN04488509_10832"/>
<dbReference type="EMBL" id="FNAG01000008">
    <property type="protein sequence ID" value="SDD83076.1"/>
    <property type="molecule type" value="Genomic_DNA"/>
</dbReference>
<sequence>MSPFEGFDVAAARALAADRPACARAAFLVSPAGSELAAQSASDNAYMDLKQAFSTDRARAQHQALQRALSSELPAICFAGDPDAPDGLFPNNVFATTPGRLIIGRMRHPVRQREAERPDIRGFFSGLLGYAELDLRAGEVGELTGSLVIDRARGIGYAGLGERCTRAAARSMVEAFGLRALLCAELAAGEYHANVVLSVLAGRMAVICAEGFADPAAAEAIAAVYAPQVLWLEPAQKNAFAANCISLAPDSVWISGRAADSLRPDQRLQLERAGFALRSVELDEIEKAGGSLRCCVAEIF</sequence>
<name>A0A1G6Y0B6_9GAMM</name>
<dbReference type="InterPro" id="IPR014541">
    <property type="entry name" value="Amdntrnsf_FN0238"/>
</dbReference>
<dbReference type="RefSeq" id="WP_091243393.1">
    <property type="nucleotide sequence ID" value="NZ_FNAG01000008.1"/>
</dbReference>
<dbReference type="SUPFAM" id="SSF55909">
    <property type="entry name" value="Pentein"/>
    <property type="match status" value="1"/>
</dbReference>
<accession>A0A1G6Y0B6</accession>
<evidence type="ECO:0000313" key="2">
    <source>
        <dbReference type="Proteomes" id="UP000199603"/>
    </source>
</evidence>
<proteinExistence type="predicted"/>